<evidence type="ECO:0000313" key="3">
    <source>
        <dbReference type="Proteomes" id="UP000192330"/>
    </source>
</evidence>
<dbReference type="EMBL" id="FWYD01000007">
    <property type="protein sequence ID" value="SMC83172.1"/>
    <property type="molecule type" value="Genomic_DNA"/>
</dbReference>
<proteinExistence type="predicted"/>
<protein>
    <submittedName>
        <fullName evidence="2">Uncharacterized protein</fullName>
    </submittedName>
</protein>
<name>A0A1W2CE80_9RHOB</name>
<reference evidence="2 3" key="1">
    <citation type="submission" date="2017-04" db="EMBL/GenBank/DDBJ databases">
        <authorList>
            <person name="Afonso C.L."/>
            <person name="Miller P.J."/>
            <person name="Scott M.A."/>
            <person name="Spackman E."/>
            <person name="Goraichik I."/>
            <person name="Dimitrov K.M."/>
            <person name="Suarez D.L."/>
            <person name="Swayne D.E."/>
        </authorList>
    </citation>
    <scope>NUCLEOTIDE SEQUENCE [LARGE SCALE GENOMIC DNA]</scope>
    <source>
        <strain evidence="2 3">CGMCC 1.12644</strain>
    </source>
</reference>
<keyword evidence="3" id="KW-1185">Reference proteome</keyword>
<gene>
    <name evidence="2" type="ORF">SAMN06295998_107121</name>
</gene>
<dbReference type="Proteomes" id="UP000192330">
    <property type="component" value="Unassembled WGS sequence"/>
</dbReference>
<organism evidence="2 3">
    <name type="scientific">Primorskyibacter flagellatus</name>
    <dbReference type="NCBI Taxonomy" id="1387277"/>
    <lineage>
        <taxon>Bacteria</taxon>
        <taxon>Pseudomonadati</taxon>
        <taxon>Pseudomonadota</taxon>
        <taxon>Alphaproteobacteria</taxon>
        <taxon>Rhodobacterales</taxon>
        <taxon>Roseobacteraceae</taxon>
        <taxon>Primorskyibacter</taxon>
    </lineage>
</organism>
<dbReference type="STRING" id="1387277.SAMN06295998_107121"/>
<evidence type="ECO:0000256" key="1">
    <source>
        <dbReference type="SAM" id="MobiDB-lite"/>
    </source>
</evidence>
<sequence length="51" mass="6069">MTRKRNGFAAFTGIWIAMFGSLERHRNHPRHHETRANTALDARRPRHLYRG</sequence>
<dbReference type="AlphaFoldDB" id="A0A1W2CE80"/>
<feature type="region of interest" description="Disordered" evidence="1">
    <location>
        <begin position="26"/>
        <end position="51"/>
    </location>
</feature>
<accession>A0A1W2CE80</accession>
<evidence type="ECO:0000313" key="2">
    <source>
        <dbReference type="EMBL" id="SMC83172.1"/>
    </source>
</evidence>